<sequence length="325" mass="33863">MAGNSSRRGAVRKTGTKKGQVAGSGGNRRRGLEGRGATPPAEARTKHPASRRAKMAEKSAQNQSGGRQGGGRVASRKNDDAPEVVLGRNPVVECLRAGVPATALWVAVGTDSDERLKESVQRAADAGISILEVPRSDLDKLSANGLHQGLALQVPPYRYAHPDDLISAARTHQEPALLVALDNITDPRNLGAVVRSVAAFGGHGVVIPQRRSASVSAVAWRTSAGAAARLPVARATNLTRTLKDWQTKGVTIVGLDAEGDTTLDEFDGSGPVAVVVGSEGKGLSRLVRETCDSILSIPMAGPVESLNASVAAGVVLADIARQRRR</sequence>
<evidence type="ECO:0000256" key="1">
    <source>
        <dbReference type="ARBA" id="ARBA00007228"/>
    </source>
</evidence>
<dbReference type="Proteomes" id="UP001432000">
    <property type="component" value="Chromosome"/>
</dbReference>
<dbReference type="RefSeq" id="WP_068376846.1">
    <property type="nucleotide sequence ID" value="NZ_CP147846.1"/>
</dbReference>
<dbReference type="NCBIfam" id="TIGR00186">
    <property type="entry name" value="rRNA_methyl_3"/>
    <property type="match status" value="1"/>
</dbReference>
<evidence type="ECO:0000256" key="4">
    <source>
        <dbReference type="SAM" id="MobiDB-lite"/>
    </source>
</evidence>
<dbReference type="InterPro" id="IPR029064">
    <property type="entry name" value="Ribosomal_eL30-like_sf"/>
</dbReference>
<dbReference type="Pfam" id="PF08032">
    <property type="entry name" value="SpoU_sub_bind"/>
    <property type="match status" value="1"/>
</dbReference>
<dbReference type="InterPro" id="IPR029028">
    <property type="entry name" value="Alpha/beta_knot_MTases"/>
</dbReference>
<dbReference type="InterPro" id="IPR001537">
    <property type="entry name" value="SpoU_MeTrfase"/>
</dbReference>
<evidence type="ECO:0000256" key="3">
    <source>
        <dbReference type="ARBA" id="ARBA00022679"/>
    </source>
</evidence>
<dbReference type="CDD" id="cd18103">
    <property type="entry name" value="SpoU-like_RlmB"/>
    <property type="match status" value="1"/>
</dbReference>
<dbReference type="Gene3D" id="3.30.1330.30">
    <property type="match status" value="1"/>
</dbReference>
<dbReference type="Pfam" id="PF00588">
    <property type="entry name" value="SpoU_methylase"/>
    <property type="match status" value="1"/>
</dbReference>
<feature type="region of interest" description="Disordered" evidence="4">
    <location>
        <begin position="1"/>
        <end position="84"/>
    </location>
</feature>
<gene>
    <name evidence="6" type="primary">rlmB</name>
    <name evidence="6" type="ORF">WDS16_18895</name>
</gene>
<dbReference type="Gene3D" id="3.40.1280.10">
    <property type="match status" value="1"/>
</dbReference>
<organism evidence="6 7">
    <name type="scientific">Rhodococcus sovatensis</name>
    <dbReference type="NCBI Taxonomy" id="1805840"/>
    <lineage>
        <taxon>Bacteria</taxon>
        <taxon>Bacillati</taxon>
        <taxon>Actinomycetota</taxon>
        <taxon>Actinomycetes</taxon>
        <taxon>Mycobacteriales</taxon>
        <taxon>Nocardiaceae</taxon>
        <taxon>Rhodococcus</taxon>
    </lineage>
</organism>
<feature type="domain" description="RNA 2-O ribose methyltransferase substrate binding" evidence="5">
    <location>
        <begin position="84"/>
        <end position="160"/>
    </location>
</feature>
<name>A0ABZ2PEA1_9NOCA</name>
<keyword evidence="7" id="KW-1185">Reference proteome</keyword>
<reference evidence="6 7" key="1">
    <citation type="submission" date="2024-03" db="EMBL/GenBank/DDBJ databases">
        <title>Natural products discovery in diverse microorganisms through a two-stage MS feature dereplication strategy.</title>
        <authorList>
            <person name="Zhang R."/>
        </authorList>
    </citation>
    <scope>NUCLEOTIDE SEQUENCE [LARGE SCALE GENOMIC DNA]</scope>
    <source>
        <strain evidence="6 7">18930</strain>
    </source>
</reference>
<dbReference type="SMART" id="SM00967">
    <property type="entry name" value="SpoU_sub_bind"/>
    <property type="match status" value="1"/>
</dbReference>
<dbReference type="SUPFAM" id="SSF75217">
    <property type="entry name" value="alpha/beta knot"/>
    <property type="match status" value="1"/>
</dbReference>
<evidence type="ECO:0000259" key="5">
    <source>
        <dbReference type="SMART" id="SM00967"/>
    </source>
</evidence>
<accession>A0ABZ2PEA1</accession>
<keyword evidence="2" id="KW-0489">Methyltransferase</keyword>
<keyword evidence="3" id="KW-0808">Transferase</keyword>
<evidence type="ECO:0000313" key="7">
    <source>
        <dbReference type="Proteomes" id="UP001432000"/>
    </source>
</evidence>
<dbReference type="PANTHER" id="PTHR46429">
    <property type="entry name" value="23S RRNA (GUANOSINE-2'-O-)-METHYLTRANSFERASE RLMB"/>
    <property type="match status" value="1"/>
</dbReference>
<dbReference type="InterPro" id="IPR029026">
    <property type="entry name" value="tRNA_m1G_MTases_N"/>
</dbReference>
<dbReference type="InterPro" id="IPR013123">
    <property type="entry name" value="SpoU_subst-bd"/>
</dbReference>
<protein>
    <submittedName>
        <fullName evidence="6">23S rRNA (Guanosine(2251)-2'-O)-methyltransferase RlmB</fullName>
    </submittedName>
</protein>
<comment type="similarity">
    <text evidence="1">Belongs to the class IV-like SAM-binding methyltransferase superfamily. RNA methyltransferase TrmH family.</text>
</comment>
<proteinExistence type="inferred from homology"/>
<dbReference type="PANTHER" id="PTHR46429:SF1">
    <property type="entry name" value="23S RRNA (GUANOSINE-2'-O-)-METHYLTRANSFERASE RLMB"/>
    <property type="match status" value="1"/>
</dbReference>
<dbReference type="SUPFAM" id="SSF55315">
    <property type="entry name" value="L30e-like"/>
    <property type="match status" value="1"/>
</dbReference>
<dbReference type="EMBL" id="CP147846">
    <property type="protein sequence ID" value="WXG67306.1"/>
    <property type="molecule type" value="Genomic_DNA"/>
</dbReference>
<dbReference type="InterPro" id="IPR004441">
    <property type="entry name" value="rRNA_MeTrfase_TrmH"/>
</dbReference>
<evidence type="ECO:0000256" key="2">
    <source>
        <dbReference type="ARBA" id="ARBA00022603"/>
    </source>
</evidence>
<evidence type="ECO:0000313" key="6">
    <source>
        <dbReference type="EMBL" id="WXG67306.1"/>
    </source>
</evidence>